<evidence type="ECO:0000256" key="8">
    <source>
        <dbReference type="ARBA" id="ARBA00023136"/>
    </source>
</evidence>
<feature type="domain" description="ABC transmembrane type-1" evidence="11">
    <location>
        <begin position="20"/>
        <end position="301"/>
    </location>
</feature>
<protein>
    <submittedName>
        <fullName evidence="12">ABC-type bacteriocin/lantibiotic exporter with double-glycine peptidase domain</fullName>
    </submittedName>
</protein>
<keyword evidence="4 9" id="KW-0812">Transmembrane</keyword>
<dbReference type="CDD" id="cd07346">
    <property type="entry name" value="ABC_6TM_exporters"/>
    <property type="match status" value="1"/>
</dbReference>
<keyword evidence="2" id="KW-0813">Transport</keyword>
<evidence type="ECO:0000259" key="10">
    <source>
        <dbReference type="PROSITE" id="PS50893"/>
    </source>
</evidence>
<keyword evidence="3" id="KW-1003">Cell membrane</keyword>
<dbReference type="PROSITE" id="PS00211">
    <property type="entry name" value="ABC_TRANSPORTER_1"/>
    <property type="match status" value="1"/>
</dbReference>
<keyword evidence="7 9" id="KW-1133">Transmembrane helix</keyword>
<dbReference type="Pfam" id="PF00005">
    <property type="entry name" value="ABC_tran"/>
    <property type="match status" value="1"/>
</dbReference>
<evidence type="ECO:0000313" key="12">
    <source>
        <dbReference type="EMBL" id="PWV88438.1"/>
    </source>
</evidence>
<dbReference type="InterPro" id="IPR017871">
    <property type="entry name" value="ABC_transporter-like_CS"/>
</dbReference>
<dbReference type="AlphaFoldDB" id="A0A2V2YJJ8"/>
<evidence type="ECO:0000256" key="4">
    <source>
        <dbReference type="ARBA" id="ARBA00022692"/>
    </source>
</evidence>
<dbReference type="PROSITE" id="PS50893">
    <property type="entry name" value="ABC_TRANSPORTER_2"/>
    <property type="match status" value="1"/>
</dbReference>
<dbReference type="InterPro" id="IPR027417">
    <property type="entry name" value="P-loop_NTPase"/>
</dbReference>
<comment type="subcellular location">
    <subcellularLocation>
        <location evidence="1">Cell membrane</location>
        <topology evidence="1">Multi-pass membrane protein</topology>
    </subcellularLocation>
</comment>
<dbReference type="Gene3D" id="1.20.1560.10">
    <property type="entry name" value="ABC transporter type 1, transmembrane domain"/>
    <property type="match status" value="1"/>
</dbReference>
<keyword evidence="6" id="KW-0067">ATP-binding</keyword>
<comment type="caution">
    <text evidence="12">The sequence shown here is derived from an EMBL/GenBank/DDBJ whole genome shotgun (WGS) entry which is preliminary data.</text>
</comment>
<dbReference type="SMART" id="SM00382">
    <property type="entry name" value="AAA"/>
    <property type="match status" value="1"/>
</dbReference>
<gene>
    <name evidence="12" type="ORF">DFQ01_1515</name>
</gene>
<name>A0A2V2YJJ8_9BACL</name>
<dbReference type="InterPro" id="IPR003593">
    <property type="entry name" value="AAA+_ATPase"/>
</dbReference>
<evidence type="ECO:0000259" key="11">
    <source>
        <dbReference type="PROSITE" id="PS50929"/>
    </source>
</evidence>
<evidence type="ECO:0000256" key="3">
    <source>
        <dbReference type="ARBA" id="ARBA00022475"/>
    </source>
</evidence>
<evidence type="ECO:0000256" key="7">
    <source>
        <dbReference type="ARBA" id="ARBA00022989"/>
    </source>
</evidence>
<dbReference type="RefSeq" id="WP_110047619.1">
    <property type="nucleotide sequence ID" value="NZ_CP054612.1"/>
</dbReference>
<reference evidence="12 13" key="1">
    <citation type="submission" date="2018-05" db="EMBL/GenBank/DDBJ databases">
        <title>Genomic Encyclopedia of Type Strains, Phase III (KMG-III): the genomes of soil and plant-associated and newly described type strains.</title>
        <authorList>
            <person name="Whitman W."/>
        </authorList>
    </citation>
    <scope>NUCLEOTIDE SEQUENCE [LARGE SCALE GENOMIC DNA]</scope>
    <source>
        <strain evidence="12 13">CECT 5696</strain>
    </source>
</reference>
<dbReference type="Pfam" id="PF00664">
    <property type="entry name" value="ABC_membrane"/>
    <property type="match status" value="1"/>
</dbReference>
<dbReference type="FunFam" id="3.40.50.300:FF:000221">
    <property type="entry name" value="Multidrug ABC transporter ATP-binding protein"/>
    <property type="match status" value="1"/>
</dbReference>
<organism evidence="12 13">
    <name type="scientific">Paenibacillus cellulosilyticus</name>
    <dbReference type="NCBI Taxonomy" id="375489"/>
    <lineage>
        <taxon>Bacteria</taxon>
        <taxon>Bacillati</taxon>
        <taxon>Bacillota</taxon>
        <taxon>Bacilli</taxon>
        <taxon>Bacillales</taxon>
        <taxon>Paenibacillaceae</taxon>
        <taxon>Paenibacillus</taxon>
    </lineage>
</organism>
<dbReference type="GO" id="GO:0005886">
    <property type="term" value="C:plasma membrane"/>
    <property type="evidence" value="ECO:0007669"/>
    <property type="project" value="UniProtKB-SubCell"/>
</dbReference>
<dbReference type="PANTHER" id="PTHR43394:SF1">
    <property type="entry name" value="ATP-BINDING CASSETTE SUB-FAMILY B MEMBER 10, MITOCHONDRIAL"/>
    <property type="match status" value="1"/>
</dbReference>
<dbReference type="PROSITE" id="PS50929">
    <property type="entry name" value="ABC_TM1F"/>
    <property type="match status" value="1"/>
</dbReference>
<evidence type="ECO:0000256" key="5">
    <source>
        <dbReference type="ARBA" id="ARBA00022741"/>
    </source>
</evidence>
<dbReference type="InterPro" id="IPR011527">
    <property type="entry name" value="ABC1_TM_dom"/>
</dbReference>
<dbReference type="Proteomes" id="UP000246635">
    <property type="component" value="Unassembled WGS sequence"/>
</dbReference>
<dbReference type="GO" id="GO:0016887">
    <property type="term" value="F:ATP hydrolysis activity"/>
    <property type="evidence" value="ECO:0007669"/>
    <property type="project" value="InterPro"/>
</dbReference>
<evidence type="ECO:0000256" key="6">
    <source>
        <dbReference type="ARBA" id="ARBA00022840"/>
    </source>
</evidence>
<keyword evidence="8 9" id="KW-0472">Membrane</keyword>
<feature type="transmembrane region" description="Helical" evidence="9">
    <location>
        <begin position="52"/>
        <end position="73"/>
    </location>
</feature>
<evidence type="ECO:0000256" key="1">
    <source>
        <dbReference type="ARBA" id="ARBA00004651"/>
    </source>
</evidence>
<dbReference type="SUPFAM" id="SSF90123">
    <property type="entry name" value="ABC transporter transmembrane region"/>
    <property type="match status" value="1"/>
</dbReference>
<dbReference type="EMBL" id="QGTQ01000051">
    <property type="protein sequence ID" value="PWV88438.1"/>
    <property type="molecule type" value="Genomic_DNA"/>
</dbReference>
<dbReference type="InterPro" id="IPR039421">
    <property type="entry name" value="Type_1_exporter"/>
</dbReference>
<dbReference type="Gene3D" id="3.40.50.300">
    <property type="entry name" value="P-loop containing nucleotide triphosphate hydrolases"/>
    <property type="match status" value="1"/>
</dbReference>
<evidence type="ECO:0000256" key="2">
    <source>
        <dbReference type="ARBA" id="ARBA00022448"/>
    </source>
</evidence>
<feature type="domain" description="ABC transporter" evidence="10">
    <location>
        <begin position="332"/>
        <end position="567"/>
    </location>
</feature>
<feature type="transmembrane region" description="Helical" evidence="9">
    <location>
        <begin position="144"/>
        <end position="176"/>
    </location>
</feature>
<dbReference type="OrthoDB" id="9770415at2"/>
<proteinExistence type="predicted"/>
<evidence type="ECO:0000313" key="13">
    <source>
        <dbReference type="Proteomes" id="UP000246635"/>
    </source>
</evidence>
<keyword evidence="13" id="KW-1185">Reference proteome</keyword>
<evidence type="ECO:0000256" key="9">
    <source>
        <dbReference type="SAM" id="Phobius"/>
    </source>
</evidence>
<dbReference type="SUPFAM" id="SSF52540">
    <property type="entry name" value="P-loop containing nucleoside triphosphate hydrolases"/>
    <property type="match status" value="1"/>
</dbReference>
<dbReference type="PANTHER" id="PTHR43394">
    <property type="entry name" value="ATP-DEPENDENT PERMEASE MDL1, MITOCHONDRIAL"/>
    <property type="match status" value="1"/>
</dbReference>
<dbReference type="InterPro" id="IPR003439">
    <property type="entry name" value="ABC_transporter-like_ATP-bd"/>
</dbReference>
<sequence length="570" mass="64626">MNYIQFMIRNMMIVKRSYMIVLLLLALESVSNYTLVYVQKILIDDVFGQGKYSWLPAVVTVFAAAGIVHALMFTMTSRQLVTNEFAISHSLLQRMLGRIENVPIERFGRERNGKYVYTMTQDLFLSASFMGWQLPRGVQEGINLLILVGFIGFSSPTLLIMVLIMCGFYLGAGYYFTPKLKAAAKRVSERRTALLIGIEEGVASTREVVAFHRLKWEEKMYNKLFERYFEQVLEEGKLVNRQMRWSDPMKWGIGLIVLGYGGYELMHGRISIGTFVIVFQFATQMSDSCYNLFQFFMGVSSHLAYMERVNGILTMEQNEAGTKKLAEAPKRIDFDDIRFRYADELPDVIRGLNADLQAGQKLAFVGSSGGGKSTIAQLLVRFYDPQEGGIRVNGIPLYELDREQWTGGLSIVFQDPYMFPDTIRENLLMGRETLTDEDMREACRIAQIDSFIERLPDGYDTQVGERGIKLSGGQRQRIAIARAILTNPDILVLDEATSALDLETERQLLAALDERRDGQTTIMIAHRLSTIENADRIFVLDSGRLADSGTHEELLAREGGVYSELLMAQR</sequence>
<dbReference type="InterPro" id="IPR036640">
    <property type="entry name" value="ABC1_TM_sf"/>
</dbReference>
<dbReference type="GO" id="GO:0015421">
    <property type="term" value="F:ABC-type oligopeptide transporter activity"/>
    <property type="evidence" value="ECO:0007669"/>
    <property type="project" value="TreeGrafter"/>
</dbReference>
<dbReference type="GO" id="GO:0005524">
    <property type="term" value="F:ATP binding"/>
    <property type="evidence" value="ECO:0007669"/>
    <property type="project" value="UniProtKB-KW"/>
</dbReference>
<keyword evidence="5" id="KW-0547">Nucleotide-binding</keyword>
<accession>A0A2V2YJJ8</accession>